<dbReference type="SMART" id="SM00432">
    <property type="entry name" value="MADS"/>
    <property type="match status" value="1"/>
</dbReference>
<dbReference type="CDD" id="cd00265">
    <property type="entry name" value="MADS_MEF2_like"/>
    <property type="match status" value="1"/>
</dbReference>
<evidence type="ECO:0000256" key="1">
    <source>
        <dbReference type="ARBA" id="ARBA00004123"/>
    </source>
</evidence>
<dbReference type="AlphaFoldDB" id="A0AAV1B9J2"/>
<dbReference type="PROSITE" id="PS50066">
    <property type="entry name" value="MADS_BOX_2"/>
    <property type="match status" value="1"/>
</dbReference>
<evidence type="ECO:0000313" key="7">
    <source>
        <dbReference type="EMBL" id="CAI8618000.1"/>
    </source>
</evidence>
<keyword evidence="2" id="KW-0805">Transcription regulation</keyword>
<proteinExistence type="predicted"/>
<keyword evidence="8" id="KW-1185">Reference proteome</keyword>
<keyword evidence="3" id="KW-0238">DNA-binding</keyword>
<evidence type="ECO:0000313" key="8">
    <source>
        <dbReference type="Proteomes" id="UP001157006"/>
    </source>
</evidence>
<evidence type="ECO:0000256" key="3">
    <source>
        <dbReference type="ARBA" id="ARBA00023125"/>
    </source>
</evidence>
<dbReference type="Gene3D" id="3.40.1810.10">
    <property type="entry name" value="Transcription factor, MADS-box"/>
    <property type="match status" value="1"/>
</dbReference>
<evidence type="ECO:0000259" key="6">
    <source>
        <dbReference type="PROSITE" id="PS50066"/>
    </source>
</evidence>
<protein>
    <recommendedName>
        <fullName evidence="6">MADS-box domain-containing protein</fullName>
    </recommendedName>
</protein>
<dbReference type="GO" id="GO:0045944">
    <property type="term" value="P:positive regulation of transcription by RNA polymerase II"/>
    <property type="evidence" value="ECO:0007669"/>
    <property type="project" value="InterPro"/>
</dbReference>
<dbReference type="PROSITE" id="PS00350">
    <property type="entry name" value="MADS_BOX_1"/>
    <property type="match status" value="1"/>
</dbReference>
<feature type="domain" description="MADS-box" evidence="6">
    <location>
        <begin position="1"/>
        <end position="61"/>
    </location>
</feature>
<dbReference type="InterPro" id="IPR050142">
    <property type="entry name" value="MADS-box/MEF2_TF"/>
</dbReference>
<organism evidence="7 8">
    <name type="scientific">Vicia faba</name>
    <name type="common">Broad bean</name>
    <name type="synonym">Faba vulgaris</name>
    <dbReference type="NCBI Taxonomy" id="3906"/>
    <lineage>
        <taxon>Eukaryota</taxon>
        <taxon>Viridiplantae</taxon>
        <taxon>Streptophyta</taxon>
        <taxon>Embryophyta</taxon>
        <taxon>Tracheophyta</taxon>
        <taxon>Spermatophyta</taxon>
        <taxon>Magnoliopsida</taxon>
        <taxon>eudicotyledons</taxon>
        <taxon>Gunneridae</taxon>
        <taxon>Pentapetalae</taxon>
        <taxon>rosids</taxon>
        <taxon>fabids</taxon>
        <taxon>Fabales</taxon>
        <taxon>Fabaceae</taxon>
        <taxon>Papilionoideae</taxon>
        <taxon>50 kb inversion clade</taxon>
        <taxon>NPAAA clade</taxon>
        <taxon>Hologalegina</taxon>
        <taxon>IRL clade</taxon>
        <taxon>Fabeae</taxon>
        <taxon>Vicia</taxon>
    </lineage>
</organism>
<evidence type="ECO:0000256" key="2">
    <source>
        <dbReference type="ARBA" id="ARBA00023015"/>
    </source>
</evidence>
<keyword evidence="4" id="KW-0804">Transcription</keyword>
<gene>
    <name evidence="7" type="ORF">VFH_VI102520</name>
</gene>
<dbReference type="GO" id="GO:0005634">
    <property type="term" value="C:nucleus"/>
    <property type="evidence" value="ECO:0007669"/>
    <property type="project" value="UniProtKB-SubCell"/>
</dbReference>
<dbReference type="SUPFAM" id="SSF55455">
    <property type="entry name" value="SRF-like"/>
    <property type="match status" value="1"/>
</dbReference>
<dbReference type="InterPro" id="IPR033896">
    <property type="entry name" value="MEF2-like_N"/>
</dbReference>
<accession>A0AAV1B9J2</accession>
<dbReference type="PANTHER" id="PTHR48019">
    <property type="entry name" value="SERUM RESPONSE FACTOR HOMOLOG"/>
    <property type="match status" value="1"/>
</dbReference>
<dbReference type="Pfam" id="PF00319">
    <property type="entry name" value="SRF-TF"/>
    <property type="match status" value="1"/>
</dbReference>
<dbReference type="InterPro" id="IPR002100">
    <property type="entry name" value="TF_MADSbox"/>
</dbReference>
<keyword evidence="5" id="KW-0539">Nucleus</keyword>
<dbReference type="PRINTS" id="PR00404">
    <property type="entry name" value="MADSDOMAIN"/>
</dbReference>
<comment type="subcellular location">
    <subcellularLocation>
        <location evidence="1">Nucleus</location>
    </subcellularLocation>
</comment>
<dbReference type="EMBL" id="OX451741">
    <property type="protein sequence ID" value="CAI8618000.1"/>
    <property type="molecule type" value="Genomic_DNA"/>
</dbReference>
<dbReference type="GO" id="GO:0000977">
    <property type="term" value="F:RNA polymerase II transcription regulatory region sequence-specific DNA binding"/>
    <property type="evidence" value="ECO:0007669"/>
    <property type="project" value="InterPro"/>
</dbReference>
<sequence length="254" mass="28814">MGRGKILIRKIENLTNRQVTFSKRRKGLKKKAKELSILCDAQVGLILFSSTHKLYHYASSSMESIIDRYNKLTKDHHRAIDTTLDVKIWQSRNSFLFQKKDFIPVKVARDAAAVVEEYSKAFKSPINFDYFGVVQYSGVSNGVDFVALVYTVCFPDGFTIWRWCLEPVALFKWENVIIQIDALFVADCIQGHVVIAQIVFVIGDCINLLSFLNYVSIKFISRNLNLEAHNLVGIAKVLGSRTWHGEQAVVSSST</sequence>
<evidence type="ECO:0000256" key="5">
    <source>
        <dbReference type="ARBA" id="ARBA00023242"/>
    </source>
</evidence>
<reference evidence="7 8" key="1">
    <citation type="submission" date="2023-01" db="EMBL/GenBank/DDBJ databases">
        <authorList>
            <person name="Kreplak J."/>
        </authorList>
    </citation>
    <scope>NUCLEOTIDE SEQUENCE [LARGE SCALE GENOMIC DNA]</scope>
</reference>
<dbReference type="GO" id="GO:0046983">
    <property type="term" value="F:protein dimerization activity"/>
    <property type="evidence" value="ECO:0007669"/>
    <property type="project" value="InterPro"/>
</dbReference>
<dbReference type="Proteomes" id="UP001157006">
    <property type="component" value="Chromosome 6"/>
</dbReference>
<evidence type="ECO:0000256" key="4">
    <source>
        <dbReference type="ARBA" id="ARBA00023163"/>
    </source>
</evidence>
<dbReference type="InterPro" id="IPR036879">
    <property type="entry name" value="TF_MADSbox_sf"/>
</dbReference>
<name>A0AAV1B9J2_VICFA</name>